<reference evidence="2 3" key="1">
    <citation type="journal article" date="2017" name="Front. Genet.">
        <title>Draft sequencing of the heterozygous diploid genome of Satsuma (Citrus unshiu Marc.) using a hybrid assembly approach.</title>
        <authorList>
            <person name="Shimizu T."/>
            <person name="Tanizawa Y."/>
            <person name="Mochizuki T."/>
            <person name="Nagasaki H."/>
            <person name="Yoshioka T."/>
            <person name="Toyoda A."/>
            <person name="Fujiyama A."/>
            <person name="Kaminuma E."/>
            <person name="Nakamura Y."/>
        </authorList>
    </citation>
    <scope>NUCLEOTIDE SEQUENCE [LARGE SCALE GENOMIC DNA]</scope>
    <source>
        <strain evidence="3">cv. Miyagawa wase</strain>
    </source>
</reference>
<dbReference type="EMBL" id="BDQV01000589">
    <property type="protein sequence ID" value="GAY66562.1"/>
    <property type="molecule type" value="Genomic_DNA"/>
</dbReference>
<feature type="transmembrane region" description="Helical" evidence="1">
    <location>
        <begin position="402"/>
        <end position="423"/>
    </location>
</feature>
<dbReference type="InterPro" id="IPR004158">
    <property type="entry name" value="DUF247_pln"/>
</dbReference>
<dbReference type="Pfam" id="PF03140">
    <property type="entry name" value="DUF247"/>
    <property type="match status" value="1"/>
</dbReference>
<sequence length="429" mass="50142">MAERDQIVVDVKLLGSSFEDMMAEPLAMALNASIFKTPKILLRHNESAYIPHAFSFGPFHCKNEQLKLTQRIKWKYMQGILRRSPDPHRKWRELVDAIASLKDPARQCYAGSIDLDDREFIEVLVLDGCFIIELFRKDCDILPKEPDDPIFAMSCFLEYLNHDLILLENQIPWLVLERLFSLTMAPDSERKSLIMVTLEYFANIFSSKKPDETKPEQFEVRNIKHILDLLRHSLVLPLEKGYKCSNRKREWDICPSAMTLQESGIKLQRVNSASILDIKFRSNGVLEIPPLLIQETTETLFRNLISFEQCCPNYEPIVTSYAKLMDSLIDTNKDVKLLFEYHLIDNWLNIGDVTQFFKKLYYDARVKNFYYLPVCQEVNLYCRRWRSRLRYAYTHRYCGSPWAIVSQVVGTILLILAILQTLFSSPPFK</sequence>
<keyword evidence="1" id="KW-1133">Transmembrane helix</keyword>
<dbReference type="STRING" id="55188.A0A2H5QPL5"/>
<keyword evidence="3" id="KW-1185">Reference proteome</keyword>
<gene>
    <name evidence="2" type="ORF">CUMW_249710</name>
</gene>
<dbReference type="AlphaFoldDB" id="A0A2H5QPL5"/>
<dbReference type="PANTHER" id="PTHR31170">
    <property type="entry name" value="BNAC04G53230D PROTEIN"/>
    <property type="match status" value="1"/>
</dbReference>
<comment type="caution">
    <text evidence="2">The sequence shown here is derived from an EMBL/GenBank/DDBJ whole genome shotgun (WGS) entry which is preliminary data.</text>
</comment>
<evidence type="ECO:0000313" key="3">
    <source>
        <dbReference type="Proteomes" id="UP000236630"/>
    </source>
</evidence>
<name>A0A2H5QPL5_CITUN</name>
<protein>
    <submittedName>
        <fullName evidence="2">Uncharacterized protein</fullName>
    </submittedName>
</protein>
<evidence type="ECO:0000256" key="1">
    <source>
        <dbReference type="SAM" id="Phobius"/>
    </source>
</evidence>
<dbReference type="Proteomes" id="UP000236630">
    <property type="component" value="Unassembled WGS sequence"/>
</dbReference>
<evidence type="ECO:0000313" key="2">
    <source>
        <dbReference type="EMBL" id="GAY66562.1"/>
    </source>
</evidence>
<organism evidence="2 3">
    <name type="scientific">Citrus unshiu</name>
    <name type="common">Satsuma mandarin</name>
    <name type="synonym">Citrus nobilis var. unshiu</name>
    <dbReference type="NCBI Taxonomy" id="55188"/>
    <lineage>
        <taxon>Eukaryota</taxon>
        <taxon>Viridiplantae</taxon>
        <taxon>Streptophyta</taxon>
        <taxon>Embryophyta</taxon>
        <taxon>Tracheophyta</taxon>
        <taxon>Spermatophyta</taxon>
        <taxon>Magnoliopsida</taxon>
        <taxon>eudicotyledons</taxon>
        <taxon>Gunneridae</taxon>
        <taxon>Pentapetalae</taxon>
        <taxon>rosids</taxon>
        <taxon>malvids</taxon>
        <taxon>Sapindales</taxon>
        <taxon>Rutaceae</taxon>
        <taxon>Aurantioideae</taxon>
        <taxon>Citrus</taxon>
    </lineage>
</organism>
<keyword evidence="1" id="KW-0472">Membrane</keyword>
<keyword evidence="1" id="KW-0812">Transmembrane</keyword>
<accession>A0A2H5QPL5</accession>
<dbReference type="PANTHER" id="PTHR31170:SF17">
    <property type="match status" value="1"/>
</dbReference>
<proteinExistence type="predicted"/>